<evidence type="ECO:0008006" key="4">
    <source>
        <dbReference type="Google" id="ProtNLM"/>
    </source>
</evidence>
<evidence type="ECO:0000313" key="2">
    <source>
        <dbReference type="EMBL" id="CAK0910586.1"/>
    </source>
</evidence>
<reference evidence="2" key="1">
    <citation type="submission" date="2023-10" db="EMBL/GenBank/DDBJ databases">
        <authorList>
            <person name="Chen Y."/>
            <person name="Shah S."/>
            <person name="Dougan E. K."/>
            <person name="Thang M."/>
            <person name="Chan C."/>
        </authorList>
    </citation>
    <scope>NUCLEOTIDE SEQUENCE [LARGE SCALE GENOMIC DNA]</scope>
</reference>
<evidence type="ECO:0000313" key="3">
    <source>
        <dbReference type="Proteomes" id="UP001189429"/>
    </source>
</evidence>
<evidence type="ECO:0000256" key="1">
    <source>
        <dbReference type="SAM" id="MobiDB-lite"/>
    </source>
</evidence>
<proteinExistence type="predicted"/>
<name>A0ABN9YEG8_9DINO</name>
<feature type="compositionally biased region" description="Basic and acidic residues" evidence="1">
    <location>
        <begin position="367"/>
        <end position="376"/>
    </location>
</feature>
<feature type="region of interest" description="Disordered" evidence="1">
    <location>
        <begin position="320"/>
        <end position="339"/>
    </location>
</feature>
<sequence>MNGAGKIHPSFTQRAPSQHPPPPPASWSMRQPTRGAEELRLRQGVGPDLPPEPTPQRALEPEAEPQLPRPSAFCHWCGARVAAPLAAPRFCASCGGGLRDHGAPAVLLRSAAAARSAPPGAWQCGPRPPAATGARGPGACWAAPGAPPAPPPPGVPACPGRPAAALPAPSPLVEPGRPGTGALPGSWCAPRAAEPEAAALHAALPSEGSALHAQGRCKPCAFVDTTGCENGSRCKFCHICDEDDRRRRRAAKRSVAQAVKRRQVAKGRRSSPMAQRAACLRCDVDKQCEGAGRHVSRVADASEATIRCQPRMTRCPNLGAHEPVRTGGPGPAVPSPPSFTEELSSEQRWALTVKPKACLPDDVDELREGAEPHPRAAVEAPDEGPAQAKIPSGLGACGTLWRGALGAAVPLPTRLIGDLSAEQRRALGVRLEHGPLDEDDDNDGYELQQGAWISL</sequence>
<dbReference type="EMBL" id="CAUYUJ010022427">
    <property type="protein sequence ID" value="CAK0910586.1"/>
    <property type="molecule type" value="Genomic_DNA"/>
</dbReference>
<accession>A0ABN9YEG8</accession>
<feature type="region of interest" description="Disordered" evidence="1">
    <location>
        <begin position="367"/>
        <end position="390"/>
    </location>
</feature>
<comment type="caution">
    <text evidence="2">The sequence shown here is derived from an EMBL/GenBank/DDBJ whole genome shotgun (WGS) entry which is preliminary data.</text>
</comment>
<keyword evidence="3" id="KW-1185">Reference proteome</keyword>
<feature type="region of interest" description="Disordered" evidence="1">
    <location>
        <begin position="1"/>
        <end position="66"/>
    </location>
</feature>
<gene>
    <name evidence="2" type="ORF">PCOR1329_LOCUS84737</name>
</gene>
<protein>
    <recommendedName>
        <fullName evidence="4">C3H1-type domain-containing protein</fullName>
    </recommendedName>
</protein>
<organism evidence="2 3">
    <name type="scientific">Prorocentrum cordatum</name>
    <dbReference type="NCBI Taxonomy" id="2364126"/>
    <lineage>
        <taxon>Eukaryota</taxon>
        <taxon>Sar</taxon>
        <taxon>Alveolata</taxon>
        <taxon>Dinophyceae</taxon>
        <taxon>Prorocentrales</taxon>
        <taxon>Prorocentraceae</taxon>
        <taxon>Prorocentrum</taxon>
    </lineage>
</organism>
<dbReference type="Proteomes" id="UP001189429">
    <property type="component" value="Unassembled WGS sequence"/>
</dbReference>